<organism evidence="2">
    <name type="scientific">Guillardia theta (strain CCMP2712)</name>
    <name type="common">Cryptophyte</name>
    <dbReference type="NCBI Taxonomy" id="905079"/>
    <lineage>
        <taxon>Eukaryota</taxon>
        <taxon>Cryptophyceae</taxon>
        <taxon>Pyrenomonadales</taxon>
        <taxon>Geminigeraceae</taxon>
        <taxon>Guillardia</taxon>
    </lineage>
</organism>
<dbReference type="OrthoDB" id="205638at2759"/>
<evidence type="ECO:0000313" key="2">
    <source>
        <dbReference type="EMBL" id="EKX34764.1"/>
    </source>
</evidence>
<feature type="chain" id="PRO_5008770011" evidence="1">
    <location>
        <begin position="36"/>
        <end position="283"/>
    </location>
</feature>
<dbReference type="RefSeq" id="XP_005821744.1">
    <property type="nucleotide sequence ID" value="XM_005821687.1"/>
</dbReference>
<reference evidence="3" key="3">
    <citation type="submission" date="2015-06" db="UniProtKB">
        <authorList>
            <consortium name="EnsemblProtists"/>
        </authorList>
    </citation>
    <scope>IDENTIFICATION</scope>
</reference>
<dbReference type="EnsemblProtists" id="EKX34764">
    <property type="protein sequence ID" value="EKX34764"/>
    <property type="gene ID" value="GUITHDRAFT_166128"/>
</dbReference>
<dbReference type="GeneID" id="17291497"/>
<keyword evidence="1" id="KW-0732">Signal</keyword>
<dbReference type="EMBL" id="JH993103">
    <property type="protein sequence ID" value="EKX34764.1"/>
    <property type="molecule type" value="Genomic_DNA"/>
</dbReference>
<name>L1IFU1_GUITC</name>
<keyword evidence="4" id="KW-1185">Reference proteome</keyword>
<feature type="signal peptide" evidence="1">
    <location>
        <begin position="1"/>
        <end position="35"/>
    </location>
</feature>
<dbReference type="AlphaFoldDB" id="L1IFU1"/>
<sequence>MAEAIRTRPSIAPSDGRRACLLAVLLLGQAASSCCWMTLPVLRARDECAIQLGQWSHGALGAQCLKPSPCSHATKERTSSMLAGTTMVDGAVGAMPRRTIILSAVGLSVLLGYSPPASAVSYSTKGLVNTIRLKEGVRYLLLYSLTGKEVDSFQQEVKFLFRDTNPSRNLEAAVAAQQACSALIDDSEEPPRLTPNAVQAQLSAGKIVEFLSKLVEYDGWDKLDKEDINPKFQRMTEQKIKFATRGLNAIIEEIDHFLALFPADQVREAQEVYNEVFAPKYES</sequence>
<reference evidence="2 4" key="1">
    <citation type="journal article" date="2012" name="Nature">
        <title>Algal genomes reveal evolutionary mosaicism and the fate of nucleomorphs.</title>
        <authorList>
            <consortium name="DOE Joint Genome Institute"/>
            <person name="Curtis B.A."/>
            <person name="Tanifuji G."/>
            <person name="Burki F."/>
            <person name="Gruber A."/>
            <person name="Irimia M."/>
            <person name="Maruyama S."/>
            <person name="Arias M.C."/>
            <person name="Ball S.G."/>
            <person name="Gile G.H."/>
            <person name="Hirakawa Y."/>
            <person name="Hopkins J.F."/>
            <person name="Kuo A."/>
            <person name="Rensing S.A."/>
            <person name="Schmutz J."/>
            <person name="Symeonidi A."/>
            <person name="Elias M."/>
            <person name="Eveleigh R.J."/>
            <person name="Herman E.K."/>
            <person name="Klute M.J."/>
            <person name="Nakayama T."/>
            <person name="Obornik M."/>
            <person name="Reyes-Prieto A."/>
            <person name="Armbrust E.V."/>
            <person name="Aves S.J."/>
            <person name="Beiko R.G."/>
            <person name="Coutinho P."/>
            <person name="Dacks J.B."/>
            <person name="Durnford D.G."/>
            <person name="Fast N.M."/>
            <person name="Green B.R."/>
            <person name="Grisdale C.J."/>
            <person name="Hempel F."/>
            <person name="Henrissat B."/>
            <person name="Hoppner M.P."/>
            <person name="Ishida K."/>
            <person name="Kim E."/>
            <person name="Koreny L."/>
            <person name="Kroth P.G."/>
            <person name="Liu Y."/>
            <person name="Malik S.B."/>
            <person name="Maier U.G."/>
            <person name="McRose D."/>
            <person name="Mock T."/>
            <person name="Neilson J.A."/>
            <person name="Onodera N.T."/>
            <person name="Poole A.M."/>
            <person name="Pritham E.J."/>
            <person name="Richards T.A."/>
            <person name="Rocap G."/>
            <person name="Roy S.W."/>
            <person name="Sarai C."/>
            <person name="Schaack S."/>
            <person name="Shirato S."/>
            <person name="Slamovits C.H."/>
            <person name="Spencer D.F."/>
            <person name="Suzuki S."/>
            <person name="Worden A.Z."/>
            <person name="Zauner S."/>
            <person name="Barry K."/>
            <person name="Bell C."/>
            <person name="Bharti A.K."/>
            <person name="Crow J.A."/>
            <person name="Grimwood J."/>
            <person name="Kramer R."/>
            <person name="Lindquist E."/>
            <person name="Lucas S."/>
            <person name="Salamov A."/>
            <person name="McFadden G.I."/>
            <person name="Lane C.E."/>
            <person name="Keeling P.J."/>
            <person name="Gray M.W."/>
            <person name="Grigoriev I.V."/>
            <person name="Archibald J.M."/>
        </authorList>
    </citation>
    <scope>NUCLEOTIDE SEQUENCE</scope>
    <source>
        <strain evidence="2 4">CCMP2712</strain>
    </source>
</reference>
<gene>
    <name evidence="2" type="ORF">GUITHDRAFT_166128</name>
</gene>
<reference evidence="4" key="2">
    <citation type="submission" date="2012-11" db="EMBL/GenBank/DDBJ databases">
        <authorList>
            <person name="Kuo A."/>
            <person name="Curtis B.A."/>
            <person name="Tanifuji G."/>
            <person name="Burki F."/>
            <person name="Gruber A."/>
            <person name="Irimia M."/>
            <person name="Maruyama S."/>
            <person name="Arias M.C."/>
            <person name="Ball S.G."/>
            <person name="Gile G.H."/>
            <person name="Hirakawa Y."/>
            <person name="Hopkins J.F."/>
            <person name="Rensing S.A."/>
            <person name="Schmutz J."/>
            <person name="Symeonidi A."/>
            <person name="Elias M."/>
            <person name="Eveleigh R.J."/>
            <person name="Herman E.K."/>
            <person name="Klute M.J."/>
            <person name="Nakayama T."/>
            <person name="Obornik M."/>
            <person name="Reyes-Prieto A."/>
            <person name="Armbrust E.V."/>
            <person name="Aves S.J."/>
            <person name="Beiko R.G."/>
            <person name="Coutinho P."/>
            <person name="Dacks J.B."/>
            <person name="Durnford D.G."/>
            <person name="Fast N.M."/>
            <person name="Green B.R."/>
            <person name="Grisdale C."/>
            <person name="Hempe F."/>
            <person name="Henrissat B."/>
            <person name="Hoppner M.P."/>
            <person name="Ishida K.-I."/>
            <person name="Kim E."/>
            <person name="Koreny L."/>
            <person name="Kroth P.G."/>
            <person name="Liu Y."/>
            <person name="Malik S.-B."/>
            <person name="Maier U.G."/>
            <person name="McRose D."/>
            <person name="Mock T."/>
            <person name="Neilson J.A."/>
            <person name="Onodera N.T."/>
            <person name="Poole A.M."/>
            <person name="Pritham E.J."/>
            <person name="Richards T.A."/>
            <person name="Rocap G."/>
            <person name="Roy S.W."/>
            <person name="Sarai C."/>
            <person name="Schaack S."/>
            <person name="Shirato S."/>
            <person name="Slamovits C.H."/>
            <person name="Spencer D.F."/>
            <person name="Suzuki S."/>
            <person name="Worden A.Z."/>
            <person name="Zauner S."/>
            <person name="Barry K."/>
            <person name="Bell C."/>
            <person name="Bharti A.K."/>
            <person name="Crow J.A."/>
            <person name="Grimwood J."/>
            <person name="Kramer R."/>
            <person name="Lindquist E."/>
            <person name="Lucas S."/>
            <person name="Salamov A."/>
            <person name="McFadden G.I."/>
            <person name="Lane C.E."/>
            <person name="Keeling P.J."/>
            <person name="Gray M.W."/>
            <person name="Grigoriev I.V."/>
            <person name="Archibald J.M."/>
        </authorList>
    </citation>
    <scope>NUCLEOTIDE SEQUENCE</scope>
    <source>
        <strain evidence="4">CCMP2712</strain>
    </source>
</reference>
<dbReference type="KEGG" id="gtt:GUITHDRAFT_166128"/>
<proteinExistence type="predicted"/>
<evidence type="ECO:0000256" key="1">
    <source>
        <dbReference type="SAM" id="SignalP"/>
    </source>
</evidence>
<evidence type="ECO:0000313" key="4">
    <source>
        <dbReference type="Proteomes" id="UP000011087"/>
    </source>
</evidence>
<dbReference type="PROSITE" id="PS51257">
    <property type="entry name" value="PROKAR_LIPOPROTEIN"/>
    <property type="match status" value="1"/>
</dbReference>
<dbReference type="HOGENOM" id="CLU_984987_0_0_1"/>
<dbReference type="Proteomes" id="UP000011087">
    <property type="component" value="Unassembled WGS sequence"/>
</dbReference>
<evidence type="ECO:0000313" key="3">
    <source>
        <dbReference type="EnsemblProtists" id="EKX34764"/>
    </source>
</evidence>
<dbReference type="PaxDb" id="55529-EKX34764"/>
<protein>
    <submittedName>
        <fullName evidence="2 3">Uncharacterized protein</fullName>
    </submittedName>
</protein>
<accession>L1IFU1</accession>